<evidence type="ECO:0008006" key="5">
    <source>
        <dbReference type="Google" id="ProtNLM"/>
    </source>
</evidence>
<evidence type="ECO:0000313" key="3">
    <source>
        <dbReference type="EMBL" id="KAJ2779109.1"/>
    </source>
</evidence>
<dbReference type="CDD" id="cd00555">
    <property type="entry name" value="Maf"/>
    <property type="match status" value="1"/>
</dbReference>
<dbReference type="InterPro" id="IPR003697">
    <property type="entry name" value="Maf-like"/>
</dbReference>
<organism evidence="3 4">
    <name type="scientific">Coemansia javaensis</name>
    <dbReference type="NCBI Taxonomy" id="2761396"/>
    <lineage>
        <taxon>Eukaryota</taxon>
        <taxon>Fungi</taxon>
        <taxon>Fungi incertae sedis</taxon>
        <taxon>Zoopagomycota</taxon>
        <taxon>Kickxellomycotina</taxon>
        <taxon>Kickxellomycetes</taxon>
        <taxon>Kickxellales</taxon>
        <taxon>Kickxellaceae</taxon>
        <taxon>Coemansia</taxon>
    </lineage>
</organism>
<dbReference type="PANTHER" id="PTHR43213">
    <property type="entry name" value="BIFUNCTIONAL DTTP/UTP PYROPHOSPHATASE/METHYLTRANSFERASE PROTEIN-RELATED"/>
    <property type="match status" value="1"/>
</dbReference>
<evidence type="ECO:0000256" key="2">
    <source>
        <dbReference type="ARBA" id="ARBA00022801"/>
    </source>
</evidence>
<reference evidence="3" key="1">
    <citation type="submission" date="2022-07" db="EMBL/GenBank/DDBJ databases">
        <title>Phylogenomic reconstructions and comparative analyses of Kickxellomycotina fungi.</title>
        <authorList>
            <person name="Reynolds N.K."/>
            <person name="Stajich J.E."/>
            <person name="Barry K."/>
            <person name="Grigoriev I.V."/>
            <person name="Crous P."/>
            <person name="Smith M.E."/>
        </authorList>
    </citation>
    <scope>NUCLEOTIDE SEQUENCE</scope>
    <source>
        <strain evidence="3">NBRC 105414</strain>
    </source>
</reference>
<dbReference type="PIRSF" id="PIRSF006305">
    <property type="entry name" value="Maf"/>
    <property type="match status" value="1"/>
</dbReference>
<dbReference type="EMBL" id="JANBUL010000193">
    <property type="protein sequence ID" value="KAJ2779109.1"/>
    <property type="molecule type" value="Genomic_DNA"/>
</dbReference>
<dbReference type="SUPFAM" id="SSF52972">
    <property type="entry name" value="ITPase-like"/>
    <property type="match status" value="1"/>
</dbReference>
<protein>
    <recommendedName>
        <fullName evidence="5">Maf-like protein</fullName>
    </recommendedName>
</protein>
<evidence type="ECO:0000256" key="1">
    <source>
        <dbReference type="ARBA" id="ARBA00001968"/>
    </source>
</evidence>
<evidence type="ECO:0000313" key="4">
    <source>
        <dbReference type="Proteomes" id="UP001140217"/>
    </source>
</evidence>
<dbReference type="Gene3D" id="3.90.950.10">
    <property type="match status" value="1"/>
</dbReference>
<dbReference type="InterPro" id="IPR029001">
    <property type="entry name" value="ITPase-like_fam"/>
</dbReference>
<keyword evidence="4" id="KW-1185">Reference proteome</keyword>
<comment type="cofactor">
    <cofactor evidence="1">
        <name>a divalent metal cation</name>
        <dbReference type="ChEBI" id="CHEBI:60240"/>
    </cofactor>
</comment>
<proteinExistence type="inferred from homology"/>
<dbReference type="OrthoDB" id="10267058at2759"/>
<dbReference type="GO" id="GO:0047429">
    <property type="term" value="F:nucleoside triphosphate diphosphatase activity"/>
    <property type="evidence" value="ECO:0007669"/>
    <property type="project" value="InterPro"/>
</dbReference>
<name>A0A9W8H8D5_9FUNG</name>
<accession>A0A9W8H8D5</accession>
<comment type="caution">
    <text evidence="3">The sequence shown here is derived from an EMBL/GenBank/DDBJ whole genome shotgun (WGS) entry which is preliminary data.</text>
</comment>
<dbReference type="Pfam" id="PF02545">
    <property type="entry name" value="Maf"/>
    <property type="match status" value="1"/>
</dbReference>
<dbReference type="HAMAP" id="MF_00528">
    <property type="entry name" value="Maf"/>
    <property type="match status" value="1"/>
</dbReference>
<keyword evidence="2" id="KW-0378">Hydrolase</keyword>
<sequence length="223" mass="23676">MSLCTLRTPLVSALGRRFRVVLASGSPRRKELLDRLGIEYEVIPSGFAEDLDKSQFATAGDYVVENAAQKAGEVYRRVRGGSARPLFVIGADTVVVDAGGAILEKPASGSDAAATLKGLGGKTNTVHTGVCLVVDDTTRSSGGEPRVLKALESTEVVFGEVDDAMAEVYAATGEPMDKAGSYAYQSLACFFVSAIRGDYYNVVGFPCARFYQMLRELDAQGAI</sequence>
<dbReference type="AlphaFoldDB" id="A0A9W8H8D5"/>
<gene>
    <name evidence="3" type="ORF">H4R18_004208</name>
</gene>
<dbReference type="Proteomes" id="UP001140217">
    <property type="component" value="Unassembled WGS sequence"/>
</dbReference>
<dbReference type="PANTHER" id="PTHR43213:SF5">
    <property type="entry name" value="BIFUNCTIONAL DTTP_UTP PYROPHOSPHATASE_METHYLTRANSFERASE PROTEIN-RELATED"/>
    <property type="match status" value="1"/>
</dbReference>
<dbReference type="NCBIfam" id="TIGR00172">
    <property type="entry name" value="maf"/>
    <property type="match status" value="1"/>
</dbReference>